<reference evidence="1 2" key="1">
    <citation type="submission" date="2021-06" db="EMBL/GenBank/DDBJ databases">
        <authorList>
            <person name="Kallberg Y."/>
            <person name="Tangrot J."/>
            <person name="Rosling A."/>
        </authorList>
    </citation>
    <scope>NUCLEOTIDE SEQUENCE [LARGE SCALE GENOMIC DNA]</scope>
    <source>
        <strain evidence="1 2">120-4 pot B 10/14</strain>
    </source>
</reference>
<sequence>YLSTPIPIQSYVFQPFCNSNQASTSVHETRSISMPSITIVVDEMVSKNAAAQKRALSIKKENAEKLVELQAAYEVVRDLQLKNDILHRILEVKQIIDEETKKFSVKQFAAMFSHYSVVISQDDKAKVPLGIPAVGKTFQTMQTINENVTLADHDFPIGAHQKLIPLVYLAIDPSDSNDSLRKGQLAIFIRPQYNVGTSSNTHMADLITLTNQESFKHIFENNGQIKPIWVLLVDGGPDENPRHLKNICRYSRLFQFLDLDYLTVRTHAPGQSAYNPVERAMSTLSGKLAGITLPIDTFGSHLDSQGKVINQELAKKNFRHAGETLCTLWSRDLIFGKNVMAQYVEDNLPPFQIEDNEEESKTFWKWLEKHTQICQYSLDIRKCDDLTCCHPKRNEESAAFLAENGGFLPP</sequence>
<name>A0ABN7X071_GIGMA</name>
<evidence type="ECO:0000313" key="2">
    <source>
        <dbReference type="Proteomes" id="UP000789901"/>
    </source>
</evidence>
<accession>A0ABN7X071</accession>
<keyword evidence="2" id="KW-1185">Reference proteome</keyword>
<proteinExistence type="predicted"/>
<feature type="non-terminal residue" evidence="1">
    <location>
        <position position="410"/>
    </location>
</feature>
<dbReference type="PANTHER" id="PTHR46954:SF1">
    <property type="entry name" value="C2H2-TYPE DOMAIN-CONTAINING PROTEIN"/>
    <property type="match status" value="1"/>
</dbReference>
<dbReference type="EMBL" id="CAJVQB010077424">
    <property type="protein sequence ID" value="CAG8844878.1"/>
    <property type="molecule type" value="Genomic_DNA"/>
</dbReference>
<comment type="caution">
    <text evidence="1">The sequence shown here is derived from an EMBL/GenBank/DDBJ whole genome shotgun (WGS) entry which is preliminary data.</text>
</comment>
<feature type="non-terminal residue" evidence="1">
    <location>
        <position position="1"/>
    </location>
</feature>
<dbReference type="PANTHER" id="PTHR46954">
    <property type="entry name" value="C2H2-TYPE DOMAIN-CONTAINING PROTEIN"/>
    <property type="match status" value="1"/>
</dbReference>
<gene>
    <name evidence="1" type="ORF">GMARGA_LOCUS37345</name>
</gene>
<evidence type="ECO:0000313" key="1">
    <source>
        <dbReference type="EMBL" id="CAG8844878.1"/>
    </source>
</evidence>
<dbReference type="Proteomes" id="UP000789901">
    <property type="component" value="Unassembled WGS sequence"/>
</dbReference>
<organism evidence="1 2">
    <name type="scientific">Gigaspora margarita</name>
    <dbReference type="NCBI Taxonomy" id="4874"/>
    <lineage>
        <taxon>Eukaryota</taxon>
        <taxon>Fungi</taxon>
        <taxon>Fungi incertae sedis</taxon>
        <taxon>Mucoromycota</taxon>
        <taxon>Glomeromycotina</taxon>
        <taxon>Glomeromycetes</taxon>
        <taxon>Diversisporales</taxon>
        <taxon>Gigasporaceae</taxon>
        <taxon>Gigaspora</taxon>
    </lineage>
</organism>
<protein>
    <submittedName>
        <fullName evidence="1">7100_t:CDS:1</fullName>
    </submittedName>
</protein>